<organism evidence="1 2">
    <name type="scientific">Papaver somniferum</name>
    <name type="common">Opium poppy</name>
    <dbReference type="NCBI Taxonomy" id="3469"/>
    <lineage>
        <taxon>Eukaryota</taxon>
        <taxon>Viridiplantae</taxon>
        <taxon>Streptophyta</taxon>
        <taxon>Embryophyta</taxon>
        <taxon>Tracheophyta</taxon>
        <taxon>Spermatophyta</taxon>
        <taxon>Magnoliopsida</taxon>
        <taxon>Ranunculales</taxon>
        <taxon>Papaveraceae</taxon>
        <taxon>Papaveroideae</taxon>
        <taxon>Papaver</taxon>
    </lineage>
</organism>
<evidence type="ECO:0000313" key="1">
    <source>
        <dbReference type="EMBL" id="RZC58778.1"/>
    </source>
</evidence>
<gene>
    <name evidence="1" type="ORF">C5167_006074</name>
</gene>
<dbReference type="AlphaFoldDB" id="A0A4Y7JG59"/>
<dbReference type="EMBL" id="CM010718">
    <property type="protein sequence ID" value="RZC58778.1"/>
    <property type="molecule type" value="Genomic_DNA"/>
</dbReference>
<evidence type="ECO:0000313" key="2">
    <source>
        <dbReference type="Proteomes" id="UP000316621"/>
    </source>
</evidence>
<name>A0A4Y7JG59_PAPSO</name>
<sequence length="121" mass="13055">MGNHIEDVICYSTIFIDSHCRLCMHALTVFVAHIVDSLNGFPSLNGETCQAVAAARSPFDLSLLQQNSQQKLPGKENLSAANYEKLKSDGESIIDGKDAGADTPFNTVLFDHVGGVKFVQA</sequence>
<protein>
    <submittedName>
        <fullName evidence="1">Uncharacterized protein</fullName>
    </submittedName>
</protein>
<proteinExistence type="predicted"/>
<dbReference type="Proteomes" id="UP000316621">
    <property type="component" value="Chromosome 4"/>
</dbReference>
<accession>A0A4Y7JG59</accession>
<keyword evidence="2" id="KW-1185">Reference proteome</keyword>
<reference evidence="1 2" key="1">
    <citation type="journal article" date="2018" name="Science">
        <title>The opium poppy genome and morphinan production.</title>
        <authorList>
            <person name="Guo L."/>
            <person name="Winzer T."/>
            <person name="Yang X."/>
            <person name="Li Y."/>
            <person name="Ning Z."/>
            <person name="He Z."/>
            <person name="Teodor R."/>
            <person name="Lu Y."/>
            <person name="Bowser T.A."/>
            <person name="Graham I.A."/>
            <person name="Ye K."/>
        </authorList>
    </citation>
    <scope>NUCLEOTIDE SEQUENCE [LARGE SCALE GENOMIC DNA]</scope>
    <source>
        <strain evidence="2">cv. HN1</strain>
        <tissue evidence="1">Leaves</tissue>
    </source>
</reference>
<dbReference type="Gramene" id="RZC58778">
    <property type="protein sequence ID" value="RZC58778"/>
    <property type="gene ID" value="C5167_006074"/>
</dbReference>